<dbReference type="InterPro" id="IPR007373">
    <property type="entry name" value="Thiamin_PyroPKinase_B1-bd"/>
</dbReference>
<dbReference type="NCBIfam" id="TIGR01378">
    <property type="entry name" value="thi_PPkinase"/>
    <property type="match status" value="1"/>
</dbReference>
<dbReference type="InterPro" id="IPR053149">
    <property type="entry name" value="TPK"/>
</dbReference>
<keyword evidence="2" id="KW-0547">Nucleotide-binding</keyword>
<feature type="domain" description="Thiamin pyrophosphokinase thiamin-binding" evidence="6">
    <location>
        <begin position="149"/>
        <end position="214"/>
    </location>
</feature>
<dbReference type="PANTHER" id="PTHR41299:SF1">
    <property type="entry name" value="THIAMINE PYROPHOSPHOKINASE"/>
    <property type="match status" value="1"/>
</dbReference>
<dbReference type="SUPFAM" id="SSF63862">
    <property type="entry name" value="Thiamin pyrophosphokinase, substrate-binding domain"/>
    <property type="match status" value="1"/>
</dbReference>
<dbReference type="InterPro" id="IPR036371">
    <property type="entry name" value="TPK_B1-bd_sf"/>
</dbReference>
<keyword evidence="8" id="KW-1185">Reference proteome</keyword>
<keyword evidence="3" id="KW-0418">Kinase</keyword>
<dbReference type="SUPFAM" id="SSF63999">
    <property type="entry name" value="Thiamin pyrophosphokinase, catalytic domain"/>
    <property type="match status" value="1"/>
</dbReference>
<dbReference type="CDD" id="cd07995">
    <property type="entry name" value="TPK"/>
    <property type="match status" value="1"/>
</dbReference>
<dbReference type="InterPro" id="IPR036759">
    <property type="entry name" value="TPK_catalytic_sf"/>
</dbReference>
<dbReference type="PANTHER" id="PTHR41299">
    <property type="entry name" value="THIAMINE PYROPHOSPHOKINASE"/>
    <property type="match status" value="1"/>
</dbReference>
<dbReference type="Proteomes" id="UP001177120">
    <property type="component" value="Unassembled WGS sequence"/>
</dbReference>
<dbReference type="Pfam" id="PF04265">
    <property type="entry name" value="TPK_B1_binding"/>
    <property type="match status" value="1"/>
</dbReference>
<evidence type="ECO:0000256" key="4">
    <source>
        <dbReference type="ARBA" id="ARBA00022840"/>
    </source>
</evidence>
<name>A0ABS2WFI2_9BACL</name>
<dbReference type="InterPro" id="IPR006282">
    <property type="entry name" value="Thi_PPkinase"/>
</dbReference>
<reference evidence="7" key="1">
    <citation type="journal article" date="2024" name="Int. J. Syst. Evol. Microbiol.">
        <title>Polycladomyces zharkentensis sp. nov., a novel thermophilic cellulose- and starch-degrading member of the Bacillota from a geothermal aquifer in Kazakhstan.</title>
        <authorList>
            <person name="Mashzhan A."/>
            <person name="Kistaubayeva A."/>
            <person name="Javier-Lopez R."/>
            <person name="Bissenova U."/>
            <person name="Bissenbay A."/>
            <person name="Birkeland N.K."/>
        </authorList>
    </citation>
    <scope>NUCLEOTIDE SEQUENCE</scope>
    <source>
        <strain evidence="7">ZKZ2T</strain>
    </source>
</reference>
<comment type="caution">
    <text evidence="7">The sequence shown here is derived from an EMBL/GenBank/DDBJ whole genome shotgun (WGS) entry which is preliminary data.</text>
</comment>
<keyword evidence="4" id="KW-0067">ATP-binding</keyword>
<protein>
    <recommendedName>
        <fullName evidence="5">Thiamine diphosphokinase</fullName>
        <ecNumber evidence="5">2.7.6.2</ecNumber>
    </recommendedName>
</protein>
<evidence type="ECO:0000256" key="5">
    <source>
        <dbReference type="NCBIfam" id="TIGR01378"/>
    </source>
</evidence>
<evidence type="ECO:0000313" key="7">
    <source>
        <dbReference type="EMBL" id="MBN2908291.1"/>
    </source>
</evidence>
<evidence type="ECO:0000256" key="2">
    <source>
        <dbReference type="ARBA" id="ARBA00022741"/>
    </source>
</evidence>
<dbReference type="GO" id="GO:0004788">
    <property type="term" value="F:thiamine diphosphokinase activity"/>
    <property type="evidence" value="ECO:0007669"/>
    <property type="project" value="UniProtKB-EC"/>
</dbReference>
<evidence type="ECO:0000256" key="3">
    <source>
        <dbReference type="ARBA" id="ARBA00022777"/>
    </source>
</evidence>
<accession>A0ABS2WFI2</accession>
<gene>
    <name evidence="7" type="ORF">JQC72_01990</name>
</gene>
<sequence length="224" mass="24270">MSGKLHVTGRVVIVTGGSTDTGDFSAIRSDDVVIGVDGGAVRLWEAGVRIDLAVGDFDTAGEDFLHRLCESGVPTRRLPAEKDMTDTQYAVEQALLHDPQEILVLGALGGTRFDHTWANVSLLERIADRGSVGIIQNRWNRLRLLKGAGSLILPRDRYAFCSLLPVSKEVTGVTLSGFRYPLKEATLKRGDTWGISNEWQADRAVIVIRSGVLLVAESQDGSAV</sequence>
<evidence type="ECO:0000256" key="1">
    <source>
        <dbReference type="ARBA" id="ARBA00022679"/>
    </source>
</evidence>
<dbReference type="Pfam" id="PF04263">
    <property type="entry name" value="TPK_catalytic"/>
    <property type="match status" value="1"/>
</dbReference>
<keyword evidence="1 7" id="KW-0808">Transferase</keyword>
<dbReference type="EMBL" id="JAFHAP010000004">
    <property type="protein sequence ID" value="MBN2908291.1"/>
    <property type="molecule type" value="Genomic_DNA"/>
</dbReference>
<proteinExistence type="predicted"/>
<evidence type="ECO:0000313" key="8">
    <source>
        <dbReference type="Proteomes" id="UP001177120"/>
    </source>
</evidence>
<evidence type="ECO:0000259" key="6">
    <source>
        <dbReference type="SMART" id="SM00983"/>
    </source>
</evidence>
<dbReference type="EC" id="2.7.6.2" evidence="5"/>
<dbReference type="RefSeq" id="WP_205492454.1">
    <property type="nucleotide sequence ID" value="NZ_JAFHAP010000004.1"/>
</dbReference>
<dbReference type="InterPro" id="IPR007371">
    <property type="entry name" value="TPK_catalytic"/>
</dbReference>
<dbReference type="Gene3D" id="3.40.50.10240">
    <property type="entry name" value="Thiamin pyrophosphokinase, catalytic domain"/>
    <property type="match status" value="1"/>
</dbReference>
<dbReference type="SMART" id="SM00983">
    <property type="entry name" value="TPK_B1_binding"/>
    <property type="match status" value="1"/>
</dbReference>
<organism evidence="7 8">
    <name type="scientific">Polycladomyces zharkentensis</name>
    <dbReference type="NCBI Taxonomy" id="2807616"/>
    <lineage>
        <taxon>Bacteria</taxon>
        <taxon>Bacillati</taxon>
        <taxon>Bacillota</taxon>
        <taxon>Bacilli</taxon>
        <taxon>Bacillales</taxon>
        <taxon>Thermoactinomycetaceae</taxon>
        <taxon>Polycladomyces</taxon>
    </lineage>
</organism>